<keyword evidence="1" id="KW-1133">Transmembrane helix</keyword>
<feature type="transmembrane region" description="Helical" evidence="1">
    <location>
        <begin position="110"/>
        <end position="131"/>
    </location>
</feature>
<sequence length="144" mass="16956">MERQDGYYDEKEDRKERISNASLWIVLTIISTFLFFFTVTLNIKEVILKYNGNIITTGFKEKTDRIMIQKDDGSYHVLNIGGIFPSHRENEIDLYYYGDDVTTALPLTMIGFWIFVEFFFAGFTVLCFHLARKNLKTRKNLISR</sequence>
<accession>A9KJ03</accession>
<dbReference type="KEGG" id="cpy:Cphy_0615"/>
<organism evidence="2 3">
    <name type="scientific">Lachnoclostridium phytofermentans (strain ATCC 700394 / DSM 18823 / ISDg)</name>
    <name type="common">Clostridium phytofermentans</name>
    <dbReference type="NCBI Taxonomy" id="357809"/>
    <lineage>
        <taxon>Bacteria</taxon>
        <taxon>Bacillati</taxon>
        <taxon>Bacillota</taxon>
        <taxon>Clostridia</taxon>
        <taxon>Lachnospirales</taxon>
        <taxon>Lachnospiraceae</taxon>
    </lineage>
</organism>
<evidence type="ECO:0000256" key="1">
    <source>
        <dbReference type="SAM" id="Phobius"/>
    </source>
</evidence>
<dbReference type="AlphaFoldDB" id="A9KJ03"/>
<name>A9KJ03_LACP7</name>
<dbReference type="EMBL" id="CP000885">
    <property type="protein sequence ID" value="ABX41002.1"/>
    <property type="molecule type" value="Genomic_DNA"/>
</dbReference>
<dbReference type="Proteomes" id="UP000000370">
    <property type="component" value="Chromosome"/>
</dbReference>
<evidence type="ECO:0008006" key="4">
    <source>
        <dbReference type="Google" id="ProtNLM"/>
    </source>
</evidence>
<evidence type="ECO:0000313" key="2">
    <source>
        <dbReference type="EMBL" id="ABX41002.1"/>
    </source>
</evidence>
<protein>
    <recommendedName>
        <fullName evidence="4">DUF3592 domain-containing protein</fullName>
    </recommendedName>
</protein>
<proteinExistence type="predicted"/>
<reference evidence="3" key="1">
    <citation type="submission" date="2007-11" db="EMBL/GenBank/DDBJ databases">
        <title>Complete genome sequence of Clostridium phytofermentans ISDg.</title>
        <authorList>
            <person name="Leschine S.B."/>
            <person name="Warnick T.A."/>
            <person name="Blanchard J.L."/>
            <person name="Schnell D.J."/>
            <person name="Petit E.L."/>
            <person name="LaTouf W.G."/>
            <person name="Copeland A."/>
            <person name="Lucas S."/>
            <person name="Lapidus A."/>
            <person name="Barry K."/>
            <person name="Glavina del Rio T."/>
            <person name="Dalin E."/>
            <person name="Tice H."/>
            <person name="Pitluck S."/>
            <person name="Kiss H."/>
            <person name="Brettin T."/>
            <person name="Bruce D."/>
            <person name="Detter J.C."/>
            <person name="Han C."/>
            <person name="Kuske C."/>
            <person name="Schmutz J."/>
            <person name="Larimer F."/>
            <person name="Land M."/>
            <person name="Hauser L."/>
            <person name="Kyrpides N."/>
            <person name="Kim E.A."/>
            <person name="Richardson P."/>
        </authorList>
    </citation>
    <scope>NUCLEOTIDE SEQUENCE [LARGE SCALE GENOMIC DNA]</scope>
    <source>
        <strain evidence="3">ATCC 700394 / DSM 18823 / ISDg</strain>
    </source>
</reference>
<feature type="transmembrane region" description="Helical" evidence="1">
    <location>
        <begin position="21"/>
        <end position="43"/>
    </location>
</feature>
<keyword evidence="1" id="KW-0812">Transmembrane</keyword>
<gene>
    <name evidence="2" type="ordered locus">Cphy_0615</name>
</gene>
<keyword evidence="1" id="KW-0472">Membrane</keyword>
<keyword evidence="3" id="KW-1185">Reference proteome</keyword>
<evidence type="ECO:0000313" key="3">
    <source>
        <dbReference type="Proteomes" id="UP000000370"/>
    </source>
</evidence>
<dbReference type="RefSeq" id="WP_012198645.1">
    <property type="nucleotide sequence ID" value="NC_010001.1"/>
</dbReference>
<dbReference type="HOGENOM" id="CLU_1793129_0_0_9"/>